<sequence length="311" mass="35529">MRVISDDSQLRQPVCLMIGNYDGVHLGHQSIIRQARSIAEKAGIATAVLSFHPHPLRVLAPAKAPPLLQTPSQKEKLLAHFGVDYYIIKQFDRAFSRLSPHEFVKNLKQQVDFRHLLVGFNFRFGHRREGNVDTLRELSAPFRFDFTEIQAYCHEDQPVSSSRIRQLVREGAMVEAAELLARPYFLEGTVQEGRRLGRTIGAPTANLKVTNELLPRFGVYASWAKAKGSWYRAITNVGTSPTVDGHGARVETHLFDFDGDLYGVDLLLCLGSYLREERKFENIEKLSQQIHNDFKRRLAMPDRDPPSFDWW</sequence>
<dbReference type="InterPro" id="IPR004821">
    <property type="entry name" value="Cyt_trans-like"/>
</dbReference>
<dbReference type="UniPathway" id="UPA00277">
    <property type="reaction ID" value="UER00407"/>
</dbReference>
<keyword evidence="12" id="KW-0511">Multifunctional enzyme</keyword>
<comment type="similarity">
    <text evidence="15">Belongs to the ribF family.</text>
</comment>
<dbReference type="InterPro" id="IPR015864">
    <property type="entry name" value="FAD_synthase"/>
</dbReference>
<keyword evidence="8 15" id="KW-0547">Nucleotide-binding</keyword>
<evidence type="ECO:0000256" key="11">
    <source>
        <dbReference type="ARBA" id="ARBA00022840"/>
    </source>
</evidence>
<evidence type="ECO:0000256" key="6">
    <source>
        <dbReference type="ARBA" id="ARBA00022679"/>
    </source>
</evidence>
<name>A0A8A4TXA1_SULCO</name>
<dbReference type="RefSeq" id="WP_237384202.1">
    <property type="nucleotide sequence ID" value="NZ_CP071793.1"/>
</dbReference>
<dbReference type="SMART" id="SM00904">
    <property type="entry name" value="Flavokinase"/>
    <property type="match status" value="1"/>
</dbReference>
<dbReference type="GO" id="GO:0003919">
    <property type="term" value="F:FMN adenylyltransferase activity"/>
    <property type="evidence" value="ECO:0007669"/>
    <property type="project" value="UniProtKB-UniRule"/>
</dbReference>
<evidence type="ECO:0000256" key="14">
    <source>
        <dbReference type="ARBA" id="ARBA00049494"/>
    </source>
</evidence>
<dbReference type="EMBL" id="CP071793">
    <property type="protein sequence ID" value="QTD54103.1"/>
    <property type="molecule type" value="Genomic_DNA"/>
</dbReference>
<comment type="catalytic activity">
    <reaction evidence="14 15">
        <text>FMN + ATP + H(+) = FAD + diphosphate</text>
        <dbReference type="Rhea" id="RHEA:17237"/>
        <dbReference type="ChEBI" id="CHEBI:15378"/>
        <dbReference type="ChEBI" id="CHEBI:30616"/>
        <dbReference type="ChEBI" id="CHEBI:33019"/>
        <dbReference type="ChEBI" id="CHEBI:57692"/>
        <dbReference type="ChEBI" id="CHEBI:58210"/>
        <dbReference type="EC" id="2.7.7.2"/>
    </reaction>
</comment>
<evidence type="ECO:0000256" key="13">
    <source>
        <dbReference type="ARBA" id="ARBA00047880"/>
    </source>
</evidence>
<evidence type="ECO:0000313" key="18">
    <source>
        <dbReference type="Proteomes" id="UP000663929"/>
    </source>
</evidence>
<keyword evidence="10 15" id="KW-0274">FAD</keyword>
<gene>
    <name evidence="17" type="ORF">J3U87_16785</name>
</gene>
<comment type="function">
    <text evidence="1">Catalyzes the phosphorylation of riboflavin to FMN followed by the adenylation of FMN to FAD.</text>
</comment>
<evidence type="ECO:0000256" key="12">
    <source>
        <dbReference type="ARBA" id="ARBA00023268"/>
    </source>
</evidence>
<dbReference type="GO" id="GO:0005524">
    <property type="term" value="F:ATP binding"/>
    <property type="evidence" value="ECO:0007669"/>
    <property type="project" value="UniProtKB-UniRule"/>
</dbReference>
<dbReference type="Gene3D" id="2.40.30.30">
    <property type="entry name" value="Riboflavin kinase-like"/>
    <property type="match status" value="1"/>
</dbReference>
<dbReference type="Proteomes" id="UP000663929">
    <property type="component" value="Chromosome"/>
</dbReference>
<dbReference type="GO" id="GO:0008531">
    <property type="term" value="F:riboflavin kinase activity"/>
    <property type="evidence" value="ECO:0007669"/>
    <property type="project" value="UniProtKB-UniRule"/>
</dbReference>
<evidence type="ECO:0000256" key="8">
    <source>
        <dbReference type="ARBA" id="ARBA00022741"/>
    </source>
</evidence>
<dbReference type="Gene3D" id="3.40.50.620">
    <property type="entry name" value="HUPs"/>
    <property type="match status" value="1"/>
</dbReference>
<dbReference type="SUPFAM" id="SSF52374">
    <property type="entry name" value="Nucleotidylyl transferase"/>
    <property type="match status" value="1"/>
</dbReference>
<comment type="pathway">
    <text evidence="2 15">Cofactor biosynthesis; FAD biosynthesis; FAD from FMN: step 1/1.</text>
</comment>
<keyword evidence="5 15" id="KW-0288">FMN</keyword>
<evidence type="ECO:0000256" key="7">
    <source>
        <dbReference type="ARBA" id="ARBA00022695"/>
    </source>
</evidence>
<dbReference type="Pfam" id="PF06574">
    <property type="entry name" value="FAD_syn"/>
    <property type="match status" value="1"/>
</dbReference>
<dbReference type="InterPro" id="IPR014729">
    <property type="entry name" value="Rossmann-like_a/b/a_fold"/>
</dbReference>
<feature type="domain" description="Riboflavin kinase" evidence="16">
    <location>
        <begin position="179"/>
        <end position="299"/>
    </location>
</feature>
<dbReference type="GO" id="GO:0009398">
    <property type="term" value="P:FMN biosynthetic process"/>
    <property type="evidence" value="ECO:0007669"/>
    <property type="project" value="UniProtKB-UniRule"/>
</dbReference>
<dbReference type="UniPathway" id="UPA00276">
    <property type="reaction ID" value="UER00406"/>
</dbReference>
<organism evidence="17 18">
    <name type="scientific">Sulfidibacter corallicola</name>
    <dbReference type="NCBI Taxonomy" id="2818388"/>
    <lineage>
        <taxon>Bacteria</taxon>
        <taxon>Pseudomonadati</taxon>
        <taxon>Acidobacteriota</taxon>
        <taxon>Holophagae</taxon>
        <taxon>Acanthopleuribacterales</taxon>
        <taxon>Acanthopleuribacteraceae</taxon>
        <taxon>Sulfidibacter</taxon>
    </lineage>
</organism>
<dbReference type="PIRSF" id="PIRSF004491">
    <property type="entry name" value="FAD_Synth"/>
    <property type="match status" value="1"/>
</dbReference>
<comment type="catalytic activity">
    <reaction evidence="13 15">
        <text>riboflavin + ATP = FMN + ADP + H(+)</text>
        <dbReference type="Rhea" id="RHEA:14357"/>
        <dbReference type="ChEBI" id="CHEBI:15378"/>
        <dbReference type="ChEBI" id="CHEBI:30616"/>
        <dbReference type="ChEBI" id="CHEBI:57986"/>
        <dbReference type="ChEBI" id="CHEBI:58210"/>
        <dbReference type="ChEBI" id="CHEBI:456216"/>
        <dbReference type="EC" id="2.7.1.26"/>
    </reaction>
</comment>
<accession>A0A8A4TXA1</accession>
<keyword evidence="11 15" id="KW-0067">ATP-binding</keyword>
<dbReference type="FunFam" id="3.40.50.620:FF:000021">
    <property type="entry name" value="Riboflavin biosynthesis protein"/>
    <property type="match status" value="1"/>
</dbReference>
<evidence type="ECO:0000256" key="10">
    <source>
        <dbReference type="ARBA" id="ARBA00022827"/>
    </source>
</evidence>
<evidence type="ECO:0000313" key="17">
    <source>
        <dbReference type="EMBL" id="QTD54103.1"/>
    </source>
</evidence>
<dbReference type="NCBIfam" id="NF004162">
    <property type="entry name" value="PRK05627.1-5"/>
    <property type="match status" value="1"/>
</dbReference>
<dbReference type="KEGG" id="scor:J3U87_16785"/>
<evidence type="ECO:0000259" key="16">
    <source>
        <dbReference type="SMART" id="SM00904"/>
    </source>
</evidence>
<protein>
    <recommendedName>
        <fullName evidence="15">Riboflavin biosynthesis protein</fullName>
    </recommendedName>
    <domain>
        <recommendedName>
            <fullName evidence="15">Riboflavin kinase</fullName>
            <ecNumber evidence="15">2.7.1.26</ecNumber>
        </recommendedName>
        <alternativeName>
            <fullName evidence="15">Flavokinase</fullName>
        </alternativeName>
    </domain>
    <domain>
        <recommendedName>
            <fullName evidence="15">FMN adenylyltransferase</fullName>
            <ecNumber evidence="15">2.7.7.2</ecNumber>
        </recommendedName>
        <alternativeName>
            <fullName evidence="15">FAD pyrophosphorylase</fullName>
        </alternativeName>
        <alternativeName>
            <fullName evidence="15">FAD synthase</fullName>
        </alternativeName>
    </domain>
</protein>
<dbReference type="PANTHER" id="PTHR22749:SF6">
    <property type="entry name" value="RIBOFLAVIN KINASE"/>
    <property type="match status" value="1"/>
</dbReference>
<evidence type="ECO:0000256" key="4">
    <source>
        <dbReference type="ARBA" id="ARBA00022630"/>
    </source>
</evidence>
<keyword evidence="7 15" id="KW-0548">Nucleotidyltransferase</keyword>
<evidence type="ECO:0000256" key="1">
    <source>
        <dbReference type="ARBA" id="ARBA00002121"/>
    </source>
</evidence>
<evidence type="ECO:0000256" key="9">
    <source>
        <dbReference type="ARBA" id="ARBA00022777"/>
    </source>
</evidence>
<keyword evidence="6 15" id="KW-0808">Transferase</keyword>
<comment type="pathway">
    <text evidence="3 15">Cofactor biosynthesis; FMN biosynthesis; FMN from riboflavin (ATP route): step 1/1.</text>
</comment>
<evidence type="ECO:0000256" key="3">
    <source>
        <dbReference type="ARBA" id="ARBA00005201"/>
    </source>
</evidence>
<proteinExistence type="inferred from homology"/>
<dbReference type="EC" id="2.7.1.26" evidence="15"/>
<dbReference type="InterPro" id="IPR015865">
    <property type="entry name" value="Riboflavin_kinase_bac/euk"/>
</dbReference>
<dbReference type="NCBIfam" id="TIGR00083">
    <property type="entry name" value="ribF"/>
    <property type="match status" value="1"/>
</dbReference>
<evidence type="ECO:0000256" key="5">
    <source>
        <dbReference type="ARBA" id="ARBA00022643"/>
    </source>
</evidence>
<evidence type="ECO:0000256" key="2">
    <source>
        <dbReference type="ARBA" id="ARBA00004726"/>
    </source>
</evidence>
<dbReference type="InterPro" id="IPR002606">
    <property type="entry name" value="Riboflavin_kinase_bac"/>
</dbReference>
<dbReference type="InterPro" id="IPR023465">
    <property type="entry name" value="Riboflavin_kinase_dom_sf"/>
</dbReference>
<dbReference type="EC" id="2.7.7.2" evidence="15"/>
<dbReference type="GO" id="GO:0009231">
    <property type="term" value="P:riboflavin biosynthetic process"/>
    <property type="evidence" value="ECO:0007669"/>
    <property type="project" value="InterPro"/>
</dbReference>
<keyword evidence="9 15" id="KW-0418">Kinase</keyword>
<dbReference type="CDD" id="cd02064">
    <property type="entry name" value="FAD_synthetase_N"/>
    <property type="match status" value="1"/>
</dbReference>
<keyword evidence="18" id="KW-1185">Reference proteome</keyword>
<reference evidence="17" key="1">
    <citation type="submission" date="2021-03" db="EMBL/GenBank/DDBJ databases">
        <title>Acanthopleuribacteraceae sp. M133.</title>
        <authorList>
            <person name="Wang G."/>
        </authorList>
    </citation>
    <scope>NUCLEOTIDE SEQUENCE</scope>
    <source>
        <strain evidence="17">M133</strain>
    </source>
</reference>
<dbReference type="AlphaFoldDB" id="A0A8A4TXA1"/>
<evidence type="ECO:0000256" key="15">
    <source>
        <dbReference type="PIRNR" id="PIRNR004491"/>
    </source>
</evidence>
<dbReference type="PANTHER" id="PTHR22749">
    <property type="entry name" value="RIBOFLAVIN KINASE/FMN ADENYLYLTRANSFERASE"/>
    <property type="match status" value="1"/>
</dbReference>
<dbReference type="Pfam" id="PF01687">
    <property type="entry name" value="Flavokinase"/>
    <property type="match status" value="1"/>
</dbReference>
<dbReference type="GO" id="GO:0006747">
    <property type="term" value="P:FAD biosynthetic process"/>
    <property type="evidence" value="ECO:0007669"/>
    <property type="project" value="UniProtKB-UniRule"/>
</dbReference>
<dbReference type="SUPFAM" id="SSF82114">
    <property type="entry name" value="Riboflavin kinase-like"/>
    <property type="match status" value="1"/>
</dbReference>
<dbReference type="NCBIfam" id="TIGR00125">
    <property type="entry name" value="cyt_tran_rel"/>
    <property type="match status" value="1"/>
</dbReference>
<keyword evidence="4 15" id="KW-0285">Flavoprotein</keyword>
<dbReference type="InterPro" id="IPR023468">
    <property type="entry name" value="Riboflavin_kinase"/>
</dbReference>